<dbReference type="EMBL" id="FMDM01000005">
    <property type="protein sequence ID" value="SCG57434.1"/>
    <property type="molecule type" value="Genomic_DNA"/>
</dbReference>
<dbReference type="InterPro" id="IPR000835">
    <property type="entry name" value="HTH_MarR-typ"/>
</dbReference>
<dbReference type="SUPFAM" id="SSF46785">
    <property type="entry name" value="Winged helix' DNA-binding domain"/>
    <property type="match status" value="1"/>
</dbReference>
<proteinExistence type="predicted"/>
<reference evidence="3" key="1">
    <citation type="submission" date="2016-06" db="EMBL/GenBank/DDBJ databases">
        <authorList>
            <person name="Varghese N."/>
            <person name="Submissions Spin"/>
        </authorList>
    </citation>
    <scope>NUCLEOTIDE SEQUENCE [LARGE SCALE GENOMIC DNA]</scope>
    <source>
        <strain evidence="3">DSM 45647</strain>
    </source>
</reference>
<protein>
    <submittedName>
        <fullName evidence="2">DNA-binding transcriptional regulator, MarR family</fullName>
    </submittedName>
</protein>
<organism evidence="2 3">
    <name type="scientific">Micromonospora humi</name>
    <dbReference type="NCBI Taxonomy" id="745366"/>
    <lineage>
        <taxon>Bacteria</taxon>
        <taxon>Bacillati</taxon>
        <taxon>Actinomycetota</taxon>
        <taxon>Actinomycetes</taxon>
        <taxon>Micromonosporales</taxon>
        <taxon>Micromonosporaceae</taxon>
        <taxon>Micromonospora</taxon>
    </lineage>
</organism>
<dbReference type="InterPro" id="IPR039422">
    <property type="entry name" value="MarR/SlyA-like"/>
</dbReference>
<dbReference type="GO" id="GO:0003700">
    <property type="term" value="F:DNA-binding transcription factor activity"/>
    <property type="evidence" value="ECO:0007669"/>
    <property type="project" value="InterPro"/>
</dbReference>
<dbReference type="OrthoDB" id="4826718at2"/>
<accession>A0A1C5IGP5</accession>
<dbReference type="InterPro" id="IPR036388">
    <property type="entry name" value="WH-like_DNA-bd_sf"/>
</dbReference>
<dbReference type="PROSITE" id="PS50995">
    <property type="entry name" value="HTH_MARR_2"/>
    <property type="match status" value="1"/>
</dbReference>
<dbReference type="Pfam" id="PF12802">
    <property type="entry name" value="MarR_2"/>
    <property type="match status" value="1"/>
</dbReference>
<dbReference type="SMART" id="SM00347">
    <property type="entry name" value="HTH_MARR"/>
    <property type="match status" value="1"/>
</dbReference>
<dbReference type="PANTHER" id="PTHR33164">
    <property type="entry name" value="TRANSCRIPTIONAL REGULATOR, MARR FAMILY"/>
    <property type="match status" value="1"/>
</dbReference>
<dbReference type="AlphaFoldDB" id="A0A1C5IGP5"/>
<keyword evidence="3" id="KW-1185">Reference proteome</keyword>
<evidence type="ECO:0000313" key="2">
    <source>
        <dbReference type="EMBL" id="SCG57434.1"/>
    </source>
</evidence>
<feature type="domain" description="HTH marR-type" evidence="1">
    <location>
        <begin position="1"/>
        <end position="146"/>
    </location>
</feature>
<gene>
    <name evidence="2" type="ORF">GA0070213_105464</name>
</gene>
<dbReference type="InterPro" id="IPR036390">
    <property type="entry name" value="WH_DNA-bd_sf"/>
</dbReference>
<name>A0A1C5IGP5_9ACTN</name>
<keyword evidence="2" id="KW-0238">DNA-binding</keyword>
<evidence type="ECO:0000313" key="3">
    <source>
        <dbReference type="Proteomes" id="UP000199360"/>
    </source>
</evidence>
<dbReference type="PANTHER" id="PTHR33164:SF95">
    <property type="entry name" value="TRANSCRIPTIONAL REGULATOR"/>
    <property type="match status" value="1"/>
</dbReference>
<evidence type="ECO:0000259" key="1">
    <source>
        <dbReference type="PROSITE" id="PS50995"/>
    </source>
</evidence>
<sequence length="153" mass="16634">MDTPDPDAVPARLAALPSWLITQTALRAGRLVSDGLAAVDARGYHFRLLATLDEFGPASQATLGRRSGIHVSDVVAALNELAERDLVERAPDPADRRRNVVTVTPAGRRQLRRLEKQLAAVQDELLAPLSPAERDQLTGLLARVLTHHTRRSG</sequence>
<dbReference type="STRING" id="745366.GA0070213_105464"/>
<dbReference type="GO" id="GO:0006950">
    <property type="term" value="P:response to stress"/>
    <property type="evidence" value="ECO:0007669"/>
    <property type="project" value="TreeGrafter"/>
</dbReference>
<dbReference type="Proteomes" id="UP000199360">
    <property type="component" value="Unassembled WGS sequence"/>
</dbReference>
<dbReference type="Gene3D" id="1.10.10.10">
    <property type="entry name" value="Winged helix-like DNA-binding domain superfamily/Winged helix DNA-binding domain"/>
    <property type="match status" value="1"/>
</dbReference>
<dbReference type="GO" id="GO:0003677">
    <property type="term" value="F:DNA binding"/>
    <property type="evidence" value="ECO:0007669"/>
    <property type="project" value="UniProtKB-KW"/>
</dbReference>
<dbReference type="RefSeq" id="WP_091062322.1">
    <property type="nucleotide sequence ID" value="NZ_FMDM01000005.1"/>
</dbReference>